<dbReference type="EMBL" id="CABVLU010000001">
    <property type="protein sequence ID" value="VVT44503.1"/>
    <property type="molecule type" value="Genomic_DNA"/>
</dbReference>
<evidence type="ECO:0000256" key="2">
    <source>
        <dbReference type="ARBA" id="ARBA00023239"/>
    </source>
</evidence>
<dbReference type="RefSeq" id="XP_031851053.1">
    <property type="nucleotide sequence ID" value="XM_031995162.1"/>
</dbReference>
<reference evidence="4 5" key="1">
    <citation type="submission" date="2019-09" db="EMBL/GenBank/DDBJ databases">
        <authorList>
            <person name="Brejova B."/>
        </authorList>
    </citation>
    <scope>NUCLEOTIDE SEQUENCE [LARGE SCALE GENOMIC DNA]</scope>
</reference>
<sequence>MTLQQDQQTFLNLAETLQLEIVVDFPHPHVVRVRLNAPKRLNCVPAADHAKFDKLWTLFEELPSLRVVILTGTGRVFCAGADLKGWRTAITDTSVPPDILSDNGFLGISDRTSKKPFIAALNGPAYGGGTETLLNCDMVVAVASATISLPEPRRSVAAIAGALPRLGRLLPLQRAMEIALLAEPVSAVQMHTWGIVTRVEPTTEDVQATALALAKRILLSAPEALAVTLSGIRRGYETTAESLKENSRRVYDSQEAEAMNSSENIGEGLAAFAEKRTPQWKL</sequence>
<evidence type="ECO:0000313" key="4">
    <source>
        <dbReference type="EMBL" id="VVT44503.1"/>
    </source>
</evidence>
<dbReference type="InterPro" id="IPR001753">
    <property type="entry name" value="Enoyl-CoA_hydra/iso"/>
</dbReference>
<dbReference type="Proteomes" id="UP000398389">
    <property type="component" value="Unassembled WGS sequence"/>
</dbReference>
<dbReference type="CDD" id="cd06558">
    <property type="entry name" value="crotonase-like"/>
    <property type="match status" value="1"/>
</dbReference>
<dbReference type="InterPro" id="IPR014748">
    <property type="entry name" value="Enoyl-CoA_hydra_C"/>
</dbReference>
<dbReference type="GeneID" id="43579262"/>
<dbReference type="PROSITE" id="PS00166">
    <property type="entry name" value="ENOYL_COA_HYDRATASE"/>
    <property type="match status" value="1"/>
</dbReference>
<gene>
    <name evidence="4" type="ORF">SAPINGB_P000438</name>
</gene>
<dbReference type="Gene3D" id="1.10.12.10">
    <property type="entry name" value="Lyase 2-enoyl-coa Hydratase, Chain A, domain 2"/>
    <property type="match status" value="1"/>
</dbReference>
<dbReference type="OrthoDB" id="2139957at2759"/>
<keyword evidence="2" id="KW-0456">Lyase</keyword>
<name>A0A5E8B4D8_9ASCO</name>
<evidence type="ECO:0000313" key="5">
    <source>
        <dbReference type="Proteomes" id="UP000398389"/>
    </source>
</evidence>
<dbReference type="InterPro" id="IPR029045">
    <property type="entry name" value="ClpP/crotonase-like_dom_sf"/>
</dbReference>
<dbReference type="SUPFAM" id="SSF52096">
    <property type="entry name" value="ClpP/crotonase"/>
    <property type="match status" value="1"/>
</dbReference>
<proteinExistence type="inferred from homology"/>
<evidence type="ECO:0000256" key="3">
    <source>
        <dbReference type="RuleBase" id="RU003707"/>
    </source>
</evidence>
<protein>
    <recommendedName>
        <fullName evidence="6">Enoyl-CoA hydratase</fullName>
    </recommendedName>
</protein>
<accession>A0A5E8B4D8</accession>
<keyword evidence="5" id="KW-1185">Reference proteome</keyword>
<dbReference type="Gene3D" id="3.90.226.10">
    <property type="entry name" value="2-enoyl-CoA Hydratase, Chain A, domain 1"/>
    <property type="match status" value="1"/>
</dbReference>
<comment type="similarity">
    <text evidence="1 3">Belongs to the enoyl-CoA hydratase/isomerase family.</text>
</comment>
<organism evidence="4 5">
    <name type="scientific">Magnusiomyces paraingens</name>
    <dbReference type="NCBI Taxonomy" id="2606893"/>
    <lineage>
        <taxon>Eukaryota</taxon>
        <taxon>Fungi</taxon>
        <taxon>Dikarya</taxon>
        <taxon>Ascomycota</taxon>
        <taxon>Saccharomycotina</taxon>
        <taxon>Dipodascomycetes</taxon>
        <taxon>Dipodascales</taxon>
        <taxon>Dipodascaceae</taxon>
        <taxon>Magnusiomyces</taxon>
    </lineage>
</organism>
<dbReference type="PANTHER" id="PTHR11941:SF158">
    <property type="entry name" value="ENOYL-COA HYDRATASE (AFU_ORTHOLOGUE AFUA_2G10650)"/>
    <property type="match status" value="1"/>
</dbReference>
<evidence type="ECO:0000256" key="1">
    <source>
        <dbReference type="ARBA" id="ARBA00005254"/>
    </source>
</evidence>
<dbReference type="InterPro" id="IPR018376">
    <property type="entry name" value="Enoyl-CoA_hyd/isom_CS"/>
</dbReference>
<dbReference type="GO" id="GO:0016829">
    <property type="term" value="F:lyase activity"/>
    <property type="evidence" value="ECO:0007669"/>
    <property type="project" value="UniProtKB-KW"/>
</dbReference>
<dbReference type="GO" id="GO:0006635">
    <property type="term" value="P:fatty acid beta-oxidation"/>
    <property type="evidence" value="ECO:0007669"/>
    <property type="project" value="TreeGrafter"/>
</dbReference>
<dbReference type="AlphaFoldDB" id="A0A5E8B4D8"/>
<dbReference type="Pfam" id="PF00378">
    <property type="entry name" value="ECH_1"/>
    <property type="match status" value="1"/>
</dbReference>
<evidence type="ECO:0008006" key="6">
    <source>
        <dbReference type="Google" id="ProtNLM"/>
    </source>
</evidence>
<dbReference type="GO" id="GO:0005739">
    <property type="term" value="C:mitochondrion"/>
    <property type="evidence" value="ECO:0007669"/>
    <property type="project" value="TreeGrafter"/>
</dbReference>
<dbReference type="PANTHER" id="PTHR11941">
    <property type="entry name" value="ENOYL-COA HYDRATASE-RELATED"/>
    <property type="match status" value="1"/>
</dbReference>